<keyword evidence="8" id="KW-1185">Reference proteome</keyword>
<accession>A0A182F531</accession>
<evidence type="ECO:0000313" key="8">
    <source>
        <dbReference type="Proteomes" id="UP000069272"/>
    </source>
</evidence>
<dbReference type="VEuPathDB" id="VectorBase:AALB001573"/>
<dbReference type="InterPro" id="IPR009294">
    <property type="entry name" value="Aph-1"/>
</dbReference>
<dbReference type="PANTHER" id="PTHR12889">
    <property type="entry name" value="GAMMA-SECRETASE SUBUNIT APH-1"/>
    <property type="match status" value="1"/>
</dbReference>
<sequence length="239" mass="26291">MTLAEFYGCSLLAFGPPAAMFALTIAHDPIRIIILIAASFFWLVSLLLSSIVWFATYPFDSRQILSLLCSVLIQETFRFLMYKVLRKTENGLQEVTDIVRIADYRHILSYATGLGFGIISGAFSLVNILADSVGPATVGLRAGSDVFMLVSAAQSLAMILLHTFWGVIFFHSLDIKNYKYTAYVVASHLFVSAITLLNAFQQFAVTLTISYLVLAVTAVMAFHVVGGTLASFQKFITCK</sequence>
<dbReference type="CTD" id="33467"/>
<name>A0A182F531_ANOAL</name>
<reference evidence="7" key="2">
    <citation type="submission" date="2022-08" db="UniProtKB">
        <authorList>
            <consortium name="EnsemblMetazoa"/>
        </authorList>
    </citation>
    <scope>IDENTIFICATION</scope>
    <source>
        <strain evidence="7">STECLA/ALBI9_A</strain>
    </source>
</reference>
<comment type="similarity">
    <text evidence="2">Belongs to the APH-1 family.</text>
</comment>
<dbReference type="EnsemblMetazoa" id="AALB001573-RA">
    <property type="protein sequence ID" value="AALB001573-PA"/>
    <property type="gene ID" value="AALB001573"/>
</dbReference>
<keyword evidence="4" id="KW-0914">Notch signaling pathway</keyword>
<dbReference type="Pfam" id="PF06105">
    <property type="entry name" value="Aph-1"/>
    <property type="match status" value="1"/>
</dbReference>
<dbReference type="KEGG" id="aali:118458085"/>
<evidence type="ECO:0000256" key="5">
    <source>
        <dbReference type="ARBA" id="ARBA00022989"/>
    </source>
</evidence>
<organism evidence="7 8">
    <name type="scientific">Anopheles albimanus</name>
    <name type="common">New world malaria mosquito</name>
    <dbReference type="NCBI Taxonomy" id="7167"/>
    <lineage>
        <taxon>Eukaryota</taxon>
        <taxon>Metazoa</taxon>
        <taxon>Ecdysozoa</taxon>
        <taxon>Arthropoda</taxon>
        <taxon>Hexapoda</taxon>
        <taxon>Insecta</taxon>
        <taxon>Pterygota</taxon>
        <taxon>Neoptera</taxon>
        <taxon>Endopterygota</taxon>
        <taxon>Diptera</taxon>
        <taxon>Nematocera</taxon>
        <taxon>Culicoidea</taxon>
        <taxon>Culicidae</taxon>
        <taxon>Anophelinae</taxon>
        <taxon>Anopheles</taxon>
    </lineage>
</organism>
<keyword evidence="3" id="KW-0812">Transmembrane</keyword>
<evidence type="ECO:0000256" key="2">
    <source>
        <dbReference type="ARBA" id="ARBA00005577"/>
    </source>
</evidence>
<dbReference type="RefSeq" id="XP_035776138.1">
    <property type="nucleotide sequence ID" value="XM_035920245.1"/>
</dbReference>
<evidence type="ECO:0000313" key="7">
    <source>
        <dbReference type="EnsemblMetazoa" id="AALB001573-PA"/>
    </source>
</evidence>
<comment type="subcellular location">
    <subcellularLocation>
        <location evidence="1">Membrane</location>
        <topology evidence="1">Multi-pass membrane protein</topology>
    </subcellularLocation>
</comment>
<dbReference type="STRING" id="7167.A0A182F531"/>
<dbReference type="OrthoDB" id="6507463at2759"/>
<evidence type="ECO:0000256" key="4">
    <source>
        <dbReference type="ARBA" id="ARBA00022976"/>
    </source>
</evidence>
<evidence type="ECO:0000256" key="1">
    <source>
        <dbReference type="ARBA" id="ARBA00004141"/>
    </source>
</evidence>
<dbReference type="GO" id="GO:0016485">
    <property type="term" value="P:protein processing"/>
    <property type="evidence" value="ECO:0007669"/>
    <property type="project" value="InterPro"/>
</dbReference>
<keyword evidence="5" id="KW-1133">Transmembrane helix</keyword>
<dbReference type="VEuPathDB" id="VectorBase:AALB20_032962"/>
<protein>
    <submittedName>
        <fullName evidence="7">Uncharacterized protein</fullName>
    </submittedName>
</protein>
<evidence type="ECO:0000256" key="6">
    <source>
        <dbReference type="ARBA" id="ARBA00023136"/>
    </source>
</evidence>
<evidence type="ECO:0000256" key="3">
    <source>
        <dbReference type="ARBA" id="ARBA00022692"/>
    </source>
</evidence>
<reference evidence="7 8" key="1">
    <citation type="journal article" date="2017" name="G3 (Bethesda)">
        <title>The Physical Genome Mapping of Anopheles albimanus Corrected Scaffold Misassemblies and Identified Interarm Rearrangements in Genus Anopheles.</title>
        <authorList>
            <person name="Artemov G.N."/>
            <person name="Peery A.N."/>
            <person name="Jiang X."/>
            <person name="Tu Z."/>
            <person name="Stegniy V.N."/>
            <person name="Sharakhova M.V."/>
            <person name="Sharakhov I.V."/>
        </authorList>
    </citation>
    <scope>NUCLEOTIDE SEQUENCE [LARGE SCALE GENOMIC DNA]</scope>
    <source>
        <strain evidence="7 8">ALBI9_A</strain>
    </source>
</reference>
<dbReference type="AlphaFoldDB" id="A0A182F531"/>
<proteinExistence type="inferred from homology"/>
<keyword evidence="6" id="KW-0472">Membrane</keyword>
<dbReference type="Proteomes" id="UP000069272">
    <property type="component" value="Chromosome 2L"/>
</dbReference>
<dbReference type="GeneID" id="118458085"/>
<dbReference type="GO" id="GO:0016020">
    <property type="term" value="C:membrane"/>
    <property type="evidence" value="ECO:0007669"/>
    <property type="project" value="UniProtKB-SubCell"/>
</dbReference>
<dbReference type="GO" id="GO:0007219">
    <property type="term" value="P:Notch signaling pathway"/>
    <property type="evidence" value="ECO:0007669"/>
    <property type="project" value="UniProtKB-KW"/>
</dbReference>